<evidence type="ECO:0000256" key="1">
    <source>
        <dbReference type="PROSITE-ProRule" id="PRU00339"/>
    </source>
</evidence>
<protein>
    <submittedName>
        <fullName evidence="2">Uncharacterized protein</fullName>
    </submittedName>
</protein>
<accession>A0ABR4JND9</accession>
<organism evidence="2 3">
    <name type="scientific">Aspergillus pseudoustus</name>
    <dbReference type="NCBI Taxonomy" id="1810923"/>
    <lineage>
        <taxon>Eukaryota</taxon>
        <taxon>Fungi</taxon>
        <taxon>Dikarya</taxon>
        <taxon>Ascomycota</taxon>
        <taxon>Pezizomycotina</taxon>
        <taxon>Eurotiomycetes</taxon>
        <taxon>Eurotiomycetidae</taxon>
        <taxon>Eurotiales</taxon>
        <taxon>Aspergillaceae</taxon>
        <taxon>Aspergillus</taxon>
        <taxon>Aspergillus subgen. Nidulantes</taxon>
    </lineage>
</organism>
<evidence type="ECO:0000313" key="3">
    <source>
        <dbReference type="Proteomes" id="UP001610446"/>
    </source>
</evidence>
<keyword evidence="1" id="KW-0802">TPR repeat</keyword>
<dbReference type="InterPro" id="IPR011990">
    <property type="entry name" value="TPR-like_helical_dom_sf"/>
</dbReference>
<reference evidence="2 3" key="1">
    <citation type="submission" date="2024-07" db="EMBL/GenBank/DDBJ databases">
        <title>Section-level genome sequencing and comparative genomics of Aspergillus sections Usti and Cavernicolus.</title>
        <authorList>
            <consortium name="Lawrence Berkeley National Laboratory"/>
            <person name="Nybo J.L."/>
            <person name="Vesth T.C."/>
            <person name="Theobald S."/>
            <person name="Frisvad J.C."/>
            <person name="Larsen T.O."/>
            <person name="Kjaerboelling I."/>
            <person name="Rothschild-Mancinelli K."/>
            <person name="Lyhne E.K."/>
            <person name="Kogle M.E."/>
            <person name="Barry K."/>
            <person name="Clum A."/>
            <person name="Na H."/>
            <person name="Ledsgaard L."/>
            <person name="Lin J."/>
            <person name="Lipzen A."/>
            <person name="Kuo A."/>
            <person name="Riley R."/>
            <person name="Mondo S."/>
            <person name="Labutti K."/>
            <person name="Haridas S."/>
            <person name="Pangalinan J."/>
            <person name="Salamov A.A."/>
            <person name="Simmons B.A."/>
            <person name="Magnuson J.K."/>
            <person name="Chen J."/>
            <person name="Drula E."/>
            <person name="Henrissat B."/>
            <person name="Wiebenga A."/>
            <person name="Lubbers R.J."/>
            <person name="Gomes A.C."/>
            <person name="Makela M.R."/>
            <person name="Stajich J."/>
            <person name="Grigoriev I.V."/>
            <person name="Mortensen U.H."/>
            <person name="De Vries R.P."/>
            <person name="Baker S.E."/>
            <person name="Andersen M.R."/>
        </authorList>
    </citation>
    <scope>NUCLEOTIDE SEQUENCE [LARGE SCALE GENOMIC DNA]</scope>
    <source>
        <strain evidence="2 3">CBS 123904</strain>
    </source>
</reference>
<dbReference type="PANTHER" id="PTHR42345:SF2">
    <property type="entry name" value="HELICASE-LIKE PROTEIN"/>
    <property type="match status" value="1"/>
</dbReference>
<proteinExistence type="predicted"/>
<evidence type="ECO:0000313" key="2">
    <source>
        <dbReference type="EMBL" id="KAL2841154.1"/>
    </source>
</evidence>
<dbReference type="Gene3D" id="1.25.40.10">
    <property type="entry name" value="Tetratricopeptide repeat domain"/>
    <property type="match status" value="1"/>
</dbReference>
<dbReference type="Proteomes" id="UP001610446">
    <property type="component" value="Unassembled WGS sequence"/>
</dbReference>
<sequence length="865" mass="96566">MAGAERSNPSLEDFFVRATISEQESSPEAGRNADHGGNNLSKRLYEVELHAFERNKGALRVSAHGPTTFSASVSTEMYWQGMTEESESYLKGRRKVWPRSKHPSFESYRKRKFMKELPDTNWAWTDDEDATLLDVECYAYYESPSVIGTVTLEGFGLECWAHTEPQILSVPVSYAQVPEIPLRKLLRRMDELRSGEEELGQHRGRDLWNLLEMVGDEGLSDYTARNHPDKTLHIPDLYEHLNRRDLSANFGEISSVTIQAYATDGYTLPDFMWQIILAKELARRLERWDQGGAYAGFTEKILASLIVADRWFKNTEFVLEDVKEDFSKVGKPGSDERRARAEELKKAGNTAMDRRQYESAVELYKLAIEIDGLNAVYRCNLSAALACLGQYWASQEAATIATQLDPGYAKAWARLGFAELSLGRAIQAKYAYSSAIEVAGAAATMNMKQGLVDAQARIDASLGAIERERFPDKQHELRKAFLDQNWDVTGKELRLHSRVHEQQAEGLLVFAEAIKWPYINEVREHVKDVYRSVLAGGDIGFYLHDWMVGVMLPGKWFSFTIMSALIMSTASIAEDLGAAPYYESGLSLPESSYWRVRSVLGRVLASLPGVTSLSGWIGPCPPVEVVGWASEKKPRHVNFKAPDVLPSEYTTVIDLNDVFLEPRPEAPPMRLGEDAERYIADIEDSSQWIIPEPPVPQSSSCEVKSIRLNPLPLEPDVAGKVARGELDQLGVDNETQYLASIDFQLGGGPNSVTYTLSTNPVFISLKPCFPGIKGAHPVHKRVLPKYQTNIWTVEKLKDFIPPETTSDEVIIINATGDGERALAQAWCAGRGKNAIIRTDEGPCFACAVRAARKLGLGIDVLIWAS</sequence>
<comment type="caution">
    <text evidence="2">The sequence shown here is derived from an EMBL/GenBank/DDBJ whole genome shotgun (WGS) entry which is preliminary data.</text>
</comment>
<dbReference type="EMBL" id="JBFXLU010000113">
    <property type="protein sequence ID" value="KAL2841154.1"/>
    <property type="molecule type" value="Genomic_DNA"/>
</dbReference>
<dbReference type="PANTHER" id="PTHR42345">
    <property type="entry name" value="TPR_REGION DOMAIN-CONTAINING PROTEIN"/>
    <property type="match status" value="1"/>
</dbReference>
<dbReference type="InterPro" id="IPR019734">
    <property type="entry name" value="TPR_rpt"/>
</dbReference>
<feature type="repeat" description="TPR" evidence="1">
    <location>
        <begin position="341"/>
        <end position="374"/>
    </location>
</feature>
<dbReference type="SMART" id="SM00028">
    <property type="entry name" value="TPR"/>
    <property type="match status" value="3"/>
</dbReference>
<name>A0ABR4JND9_9EURO</name>
<dbReference type="PROSITE" id="PS50005">
    <property type="entry name" value="TPR"/>
    <property type="match status" value="1"/>
</dbReference>
<keyword evidence="3" id="KW-1185">Reference proteome</keyword>
<gene>
    <name evidence="2" type="ORF">BJY01DRAFT_249685</name>
</gene>
<dbReference type="SUPFAM" id="SSF48452">
    <property type="entry name" value="TPR-like"/>
    <property type="match status" value="1"/>
</dbReference>